<dbReference type="GO" id="GO:0000139">
    <property type="term" value="C:Golgi membrane"/>
    <property type="evidence" value="ECO:0007669"/>
    <property type="project" value="UniProtKB-SubCell"/>
</dbReference>
<name>A0A137PC70_CONC2</name>
<feature type="region of interest" description="Disordered" evidence="6">
    <location>
        <begin position="1"/>
        <end position="45"/>
    </location>
</feature>
<protein>
    <submittedName>
        <fullName evidence="7">Golgi phospho protein 3</fullName>
    </submittedName>
</protein>
<evidence type="ECO:0000313" key="7">
    <source>
        <dbReference type="EMBL" id="KXN72608.1"/>
    </source>
</evidence>
<keyword evidence="8" id="KW-1185">Reference proteome</keyword>
<evidence type="ECO:0000256" key="4">
    <source>
        <dbReference type="ARBA" id="ARBA00023121"/>
    </source>
</evidence>
<dbReference type="GO" id="GO:0070273">
    <property type="term" value="F:phosphatidylinositol-4-phosphate binding"/>
    <property type="evidence" value="ECO:0007669"/>
    <property type="project" value="EnsemblFungi"/>
</dbReference>
<feature type="compositionally biased region" description="Polar residues" evidence="6">
    <location>
        <begin position="17"/>
        <end position="26"/>
    </location>
</feature>
<reference evidence="7 8" key="1">
    <citation type="journal article" date="2015" name="Genome Biol. Evol.">
        <title>Phylogenomic analyses indicate that early fungi evolved digesting cell walls of algal ancestors of land plants.</title>
        <authorList>
            <person name="Chang Y."/>
            <person name="Wang S."/>
            <person name="Sekimoto S."/>
            <person name="Aerts A.L."/>
            <person name="Choi C."/>
            <person name="Clum A."/>
            <person name="LaButti K.M."/>
            <person name="Lindquist E.A."/>
            <person name="Yee Ngan C."/>
            <person name="Ohm R.A."/>
            <person name="Salamov A.A."/>
            <person name="Grigoriev I.V."/>
            <person name="Spatafora J.W."/>
            <person name="Berbee M.L."/>
        </authorList>
    </citation>
    <scope>NUCLEOTIDE SEQUENCE [LARGE SCALE GENOMIC DNA]</scope>
    <source>
        <strain evidence="7 8">NRRL 28638</strain>
    </source>
</reference>
<gene>
    <name evidence="7" type="ORF">CONCODRAFT_4579</name>
</gene>
<dbReference type="AlphaFoldDB" id="A0A137PC70"/>
<dbReference type="STRING" id="796925.A0A137PC70"/>
<dbReference type="PANTHER" id="PTHR12704:SF2">
    <property type="entry name" value="GOLGI PHOSPHOPROTEIN 3 HOMOLOG SAURON"/>
    <property type="match status" value="1"/>
</dbReference>
<evidence type="ECO:0000256" key="1">
    <source>
        <dbReference type="ARBA" id="ARBA00004255"/>
    </source>
</evidence>
<dbReference type="GO" id="GO:0006487">
    <property type="term" value="P:protein N-linked glycosylation"/>
    <property type="evidence" value="ECO:0007669"/>
    <property type="project" value="EnsemblFungi"/>
</dbReference>
<dbReference type="GO" id="GO:0030968">
    <property type="term" value="P:endoplasmic reticulum unfolded protein response"/>
    <property type="evidence" value="ECO:0007669"/>
    <property type="project" value="EnsemblFungi"/>
</dbReference>
<dbReference type="GO" id="GO:0035269">
    <property type="term" value="P:protein O-linked glycosylation via mannose"/>
    <property type="evidence" value="ECO:0007669"/>
    <property type="project" value="EnsemblFungi"/>
</dbReference>
<dbReference type="Proteomes" id="UP000070444">
    <property type="component" value="Unassembled WGS sequence"/>
</dbReference>
<comment type="similarity">
    <text evidence="2">Belongs to the GOLPH3/VPS74 family.</text>
</comment>
<dbReference type="Gene3D" id="1.10.3630.10">
    <property type="entry name" value="yeast vps74-n-term truncation variant domain like"/>
    <property type="match status" value="1"/>
</dbReference>
<dbReference type="GO" id="GO:0019899">
    <property type="term" value="F:enzyme binding"/>
    <property type="evidence" value="ECO:0007669"/>
    <property type="project" value="EnsemblFungi"/>
</dbReference>
<dbReference type="InterPro" id="IPR008628">
    <property type="entry name" value="GPP34-like"/>
</dbReference>
<comment type="subcellular location">
    <subcellularLocation>
        <location evidence="1">Golgi apparatus membrane</location>
        <topology evidence="1">Peripheral membrane protein</topology>
        <orientation evidence="1">Cytoplasmic side</orientation>
    </subcellularLocation>
</comment>
<keyword evidence="4" id="KW-0446">Lipid-binding</keyword>
<evidence type="ECO:0000256" key="3">
    <source>
        <dbReference type="ARBA" id="ARBA00023034"/>
    </source>
</evidence>
<proteinExistence type="inferred from homology"/>
<feature type="compositionally biased region" description="Basic residues" evidence="6">
    <location>
        <begin position="1"/>
        <end position="11"/>
    </location>
</feature>
<accession>A0A137PC70</accession>
<evidence type="ECO:0000256" key="6">
    <source>
        <dbReference type="SAM" id="MobiDB-lite"/>
    </source>
</evidence>
<dbReference type="GO" id="GO:0005802">
    <property type="term" value="C:trans-Golgi network"/>
    <property type="evidence" value="ECO:0007669"/>
    <property type="project" value="EnsemblFungi"/>
</dbReference>
<dbReference type="OrthoDB" id="2189106at2759"/>
<keyword evidence="5" id="KW-0472">Membrane</keyword>
<dbReference type="GO" id="GO:0005829">
    <property type="term" value="C:cytosol"/>
    <property type="evidence" value="ECO:0007669"/>
    <property type="project" value="EnsemblFungi"/>
</dbReference>
<dbReference type="GO" id="GO:0043001">
    <property type="term" value="P:Golgi to plasma membrane protein transport"/>
    <property type="evidence" value="ECO:0007669"/>
    <property type="project" value="TreeGrafter"/>
</dbReference>
<organism evidence="7 8">
    <name type="scientific">Conidiobolus coronatus (strain ATCC 28846 / CBS 209.66 / NRRL 28638)</name>
    <name type="common">Delacroixia coronata</name>
    <dbReference type="NCBI Taxonomy" id="796925"/>
    <lineage>
        <taxon>Eukaryota</taxon>
        <taxon>Fungi</taxon>
        <taxon>Fungi incertae sedis</taxon>
        <taxon>Zoopagomycota</taxon>
        <taxon>Entomophthoromycotina</taxon>
        <taxon>Entomophthoromycetes</taxon>
        <taxon>Entomophthorales</taxon>
        <taxon>Ancylistaceae</taxon>
        <taxon>Conidiobolus</taxon>
    </lineage>
</organism>
<sequence>MEGITRRRNLNRKNSDADNFTQNNGDSGSGKDRRNSEEAEDSGPIVPYAPDLTLLEELFLLGLKDNAGHLSFWNDSISFVLRGCLLIELILRNKLQFVKTQQNLNLPAPNRRIELINTEITGEFLLDETIGLMKRSEPLSLTNWIAYLNGETWNFSKLNYQLKQVRERIAKGLVEKGILRNDMKSYFLFEVSAYPMRDTQPKKDLVKKLSTLLTQTPEKCLLALNHESPNQTPYLRLRTLLLAICATCAEVLDNIFDDYWADQAINTGENLLDQMSIYPLPKQCTKWLGINQAVHMHYAPQLEMISTVLSILKSS</sequence>
<dbReference type="GO" id="GO:0005797">
    <property type="term" value="C:Golgi medial cisterna"/>
    <property type="evidence" value="ECO:0007669"/>
    <property type="project" value="EnsemblFungi"/>
</dbReference>
<dbReference type="GO" id="GO:0048194">
    <property type="term" value="P:Golgi vesicle budding"/>
    <property type="evidence" value="ECO:0007669"/>
    <property type="project" value="TreeGrafter"/>
</dbReference>
<evidence type="ECO:0000313" key="8">
    <source>
        <dbReference type="Proteomes" id="UP000070444"/>
    </source>
</evidence>
<dbReference type="Pfam" id="PF05719">
    <property type="entry name" value="GPP34"/>
    <property type="match status" value="1"/>
</dbReference>
<dbReference type="InterPro" id="IPR038261">
    <property type="entry name" value="GPP34-like_sf"/>
</dbReference>
<dbReference type="GO" id="GO:0045053">
    <property type="term" value="P:protein retention in Golgi apparatus"/>
    <property type="evidence" value="ECO:0007669"/>
    <property type="project" value="EnsemblFungi"/>
</dbReference>
<dbReference type="PANTHER" id="PTHR12704">
    <property type="entry name" value="TRANS-GOLGI PROTEIN GMX33"/>
    <property type="match status" value="1"/>
</dbReference>
<dbReference type="GO" id="GO:0006890">
    <property type="term" value="P:retrograde vesicle-mediated transport, Golgi to endoplasmic reticulum"/>
    <property type="evidence" value="ECO:0007669"/>
    <property type="project" value="EnsemblFungi"/>
</dbReference>
<evidence type="ECO:0000256" key="5">
    <source>
        <dbReference type="ARBA" id="ARBA00023136"/>
    </source>
</evidence>
<dbReference type="GO" id="GO:0060304">
    <property type="term" value="P:regulation of phosphatidylinositol dephosphorylation"/>
    <property type="evidence" value="ECO:0007669"/>
    <property type="project" value="EnsemblFungi"/>
</dbReference>
<dbReference type="GO" id="GO:0007030">
    <property type="term" value="P:Golgi organization"/>
    <property type="evidence" value="ECO:0007669"/>
    <property type="project" value="TreeGrafter"/>
</dbReference>
<keyword evidence="3" id="KW-0333">Golgi apparatus</keyword>
<dbReference type="EMBL" id="KQ964450">
    <property type="protein sequence ID" value="KXN72608.1"/>
    <property type="molecule type" value="Genomic_DNA"/>
</dbReference>
<evidence type="ECO:0000256" key="2">
    <source>
        <dbReference type="ARBA" id="ARBA00007284"/>
    </source>
</evidence>